<feature type="chain" id="PRO_5039728009" description="FAS1 domain-containing protein" evidence="1">
    <location>
        <begin position="24"/>
        <end position="194"/>
    </location>
</feature>
<dbReference type="RefSeq" id="WP_159072570.1">
    <property type="nucleotide sequence ID" value="NZ_CP022685.1"/>
</dbReference>
<dbReference type="KEGG" id="sfk:KY5_4148"/>
<gene>
    <name evidence="3" type="ORF">KY5_4148</name>
</gene>
<dbReference type="GO" id="GO:0050839">
    <property type="term" value="F:cell adhesion molecule binding"/>
    <property type="evidence" value="ECO:0007669"/>
    <property type="project" value="TreeGrafter"/>
</dbReference>
<dbReference type="GO" id="GO:0007155">
    <property type="term" value="P:cell adhesion"/>
    <property type="evidence" value="ECO:0007669"/>
    <property type="project" value="TreeGrafter"/>
</dbReference>
<dbReference type="SMART" id="SM00554">
    <property type="entry name" value="FAS1"/>
    <property type="match status" value="1"/>
</dbReference>
<proteinExistence type="predicted"/>
<protein>
    <recommendedName>
        <fullName evidence="2">FAS1 domain-containing protein</fullName>
    </recommendedName>
</protein>
<evidence type="ECO:0000256" key="1">
    <source>
        <dbReference type="SAM" id="SignalP"/>
    </source>
</evidence>
<evidence type="ECO:0000259" key="2">
    <source>
        <dbReference type="PROSITE" id="PS50213"/>
    </source>
</evidence>
<accession>A0A291QCC9</accession>
<dbReference type="Gene3D" id="2.30.180.10">
    <property type="entry name" value="FAS1 domain"/>
    <property type="match status" value="1"/>
</dbReference>
<dbReference type="InterPro" id="IPR036378">
    <property type="entry name" value="FAS1_dom_sf"/>
</dbReference>
<dbReference type="PROSITE" id="PS51257">
    <property type="entry name" value="PROKAR_LIPOPROTEIN"/>
    <property type="match status" value="1"/>
</dbReference>
<dbReference type="PANTHER" id="PTHR10900">
    <property type="entry name" value="PERIOSTIN-RELATED"/>
    <property type="match status" value="1"/>
</dbReference>
<evidence type="ECO:0000313" key="4">
    <source>
        <dbReference type="Proteomes" id="UP000221011"/>
    </source>
</evidence>
<dbReference type="AlphaFoldDB" id="A0A291QCC9"/>
<name>A0A291QCC9_9ACTN</name>
<keyword evidence="4" id="KW-1185">Reference proteome</keyword>
<dbReference type="GO" id="GO:0005615">
    <property type="term" value="C:extracellular space"/>
    <property type="evidence" value="ECO:0007669"/>
    <property type="project" value="TreeGrafter"/>
</dbReference>
<dbReference type="GO" id="GO:0031012">
    <property type="term" value="C:extracellular matrix"/>
    <property type="evidence" value="ECO:0007669"/>
    <property type="project" value="TreeGrafter"/>
</dbReference>
<dbReference type="SUPFAM" id="SSF82153">
    <property type="entry name" value="FAS1 domain"/>
    <property type="match status" value="1"/>
</dbReference>
<dbReference type="InterPro" id="IPR050904">
    <property type="entry name" value="Adhesion/Biosynth-related"/>
</dbReference>
<dbReference type="PANTHER" id="PTHR10900:SF77">
    <property type="entry name" value="FI19380P1"/>
    <property type="match status" value="1"/>
</dbReference>
<dbReference type="PROSITE" id="PS50213">
    <property type="entry name" value="FAS1"/>
    <property type="match status" value="1"/>
</dbReference>
<keyword evidence="1" id="KW-0732">Signal</keyword>
<evidence type="ECO:0000313" key="3">
    <source>
        <dbReference type="EMBL" id="ATL29166.1"/>
    </source>
</evidence>
<dbReference type="GO" id="GO:0030198">
    <property type="term" value="P:extracellular matrix organization"/>
    <property type="evidence" value="ECO:0007669"/>
    <property type="project" value="TreeGrafter"/>
</dbReference>
<reference evidence="3 4" key="1">
    <citation type="submission" date="2017-08" db="EMBL/GenBank/DDBJ databases">
        <title>Complete Genome Sequence of Streptomyces formicae KY5, the formicamycin producer.</title>
        <authorList>
            <person name="Holmes N.A."/>
            <person name="Devine R."/>
            <person name="Qin Z."/>
            <person name="Seipke R.F."/>
            <person name="Wilkinson B."/>
            <person name="Hutchings M.I."/>
        </authorList>
    </citation>
    <scope>NUCLEOTIDE SEQUENCE [LARGE SCALE GENOMIC DNA]</scope>
    <source>
        <strain evidence="3 4">KY5</strain>
    </source>
</reference>
<dbReference type="Proteomes" id="UP000221011">
    <property type="component" value="Chromosome"/>
</dbReference>
<dbReference type="EMBL" id="CP022685">
    <property type="protein sequence ID" value="ATL29166.1"/>
    <property type="molecule type" value="Genomic_DNA"/>
</dbReference>
<dbReference type="InterPro" id="IPR000782">
    <property type="entry name" value="FAS1_domain"/>
</dbReference>
<feature type="domain" description="FAS1" evidence="2">
    <location>
        <begin position="60"/>
        <end position="190"/>
    </location>
</feature>
<sequence length="194" mass="20062">MKASPRRTAVLALSLLFALPAVAGCAGSTAQFPGSAVEGPRRDDKAFGAQCPEAVRNASGMRALDAVGRMPRLSRFAALVDRAGAADMFASMQNVTVFVPTNEAFGKLPADRREELTEPKGAGDAVRSLVVAQDLTKDDLAAGRAYPTLQEGVEVRTAAADGGATVGGARVVCGSVTTKDARLHLLDALPARRG</sequence>
<feature type="signal peptide" evidence="1">
    <location>
        <begin position="1"/>
        <end position="23"/>
    </location>
</feature>
<dbReference type="Pfam" id="PF02469">
    <property type="entry name" value="Fasciclin"/>
    <property type="match status" value="1"/>
</dbReference>
<organism evidence="3 4">
    <name type="scientific">Streptomyces formicae</name>
    <dbReference type="NCBI Taxonomy" id="1616117"/>
    <lineage>
        <taxon>Bacteria</taxon>
        <taxon>Bacillati</taxon>
        <taxon>Actinomycetota</taxon>
        <taxon>Actinomycetes</taxon>
        <taxon>Kitasatosporales</taxon>
        <taxon>Streptomycetaceae</taxon>
        <taxon>Streptomyces</taxon>
    </lineage>
</organism>